<protein>
    <submittedName>
        <fullName evidence="1">Uncharacterized protein</fullName>
    </submittedName>
</protein>
<reference evidence="1 2" key="1">
    <citation type="submission" date="2017-05" db="EMBL/GenBank/DDBJ databases">
        <title>Vagococcus spp. assemblies.</title>
        <authorList>
            <person name="Gulvik C.A."/>
        </authorList>
    </citation>
    <scope>NUCLEOTIDE SEQUENCE [LARGE SCALE GENOMIC DNA]</scope>
    <source>
        <strain evidence="1 2">SS1995</strain>
    </source>
</reference>
<proteinExistence type="predicted"/>
<dbReference type="AlphaFoldDB" id="A0A429ZWU8"/>
<evidence type="ECO:0000313" key="1">
    <source>
        <dbReference type="EMBL" id="RST98286.1"/>
    </source>
</evidence>
<dbReference type="OrthoDB" id="9759736at2"/>
<evidence type="ECO:0000313" key="2">
    <source>
        <dbReference type="Proteomes" id="UP000287857"/>
    </source>
</evidence>
<keyword evidence="2" id="KW-1185">Reference proteome</keyword>
<sequence length="79" mass="9295">MTYIYANLIGTWHCLNDDDNCVMGPNMVSPSQWWEENASLWAPIQRNEADTLYQFPYIMIHYQNADYRIAPCHIQIVAK</sequence>
<organism evidence="1 2">
    <name type="scientific">Vagococcus vulneris</name>
    <dbReference type="NCBI Taxonomy" id="1977869"/>
    <lineage>
        <taxon>Bacteria</taxon>
        <taxon>Bacillati</taxon>
        <taxon>Bacillota</taxon>
        <taxon>Bacilli</taxon>
        <taxon>Lactobacillales</taxon>
        <taxon>Enterococcaceae</taxon>
        <taxon>Vagococcus</taxon>
    </lineage>
</organism>
<accession>A0A429ZWU8</accession>
<dbReference type="EMBL" id="NGJS01000011">
    <property type="protein sequence ID" value="RST98286.1"/>
    <property type="molecule type" value="Genomic_DNA"/>
</dbReference>
<gene>
    <name evidence="1" type="ORF">CBF37_08220</name>
</gene>
<comment type="caution">
    <text evidence="1">The sequence shown here is derived from an EMBL/GenBank/DDBJ whole genome shotgun (WGS) entry which is preliminary data.</text>
</comment>
<dbReference type="RefSeq" id="WP_125984265.1">
    <property type="nucleotide sequence ID" value="NZ_NGJS01000011.1"/>
</dbReference>
<name>A0A429ZWU8_9ENTE</name>
<dbReference type="Proteomes" id="UP000287857">
    <property type="component" value="Unassembled WGS sequence"/>
</dbReference>